<keyword evidence="1 5" id="KW-0489">Methyltransferase</keyword>
<dbReference type="EMBL" id="HBUF01218686">
    <property type="protein sequence ID" value="CAG6668394.1"/>
    <property type="molecule type" value="Transcribed_RNA"/>
</dbReference>
<evidence type="ECO:0000259" key="4">
    <source>
        <dbReference type="Pfam" id="PF08241"/>
    </source>
</evidence>
<dbReference type="GO" id="GO:0106335">
    <property type="term" value="F:tRNA (5-carboxymethyluridine(34)-5-O)-methyltransferase activity"/>
    <property type="evidence" value="ECO:0007669"/>
    <property type="project" value="TreeGrafter"/>
</dbReference>
<feature type="region of interest" description="Disordered" evidence="3">
    <location>
        <begin position="599"/>
        <end position="632"/>
    </location>
</feature>
<feature type="compositionally biased region" description="Polar residues" evidence="3">
    <location>
        <begin position="1095"/>
        <end position="1105"/>
    </location>
</feature>
<feature type="region of interest" description="Disordered" evidence="3">
    <location>
        <begin position="521"/>
        <end position="583"/>
    </location>
</feature>
<dbReference type="EMBL" id="HBUF01351944">
    <property type="protein sequence ID" value="CAG6714569.1"/>
    <property type="molecule type" value="Transcribed_RNA"/>
</dbReference>
<dbReference type="GO" id="GO:0002098">
    <property type="term" value="P:tRNA wobble uridine modification"/>
    <property type="evidence" value="ECO:0007669"/>
    <property type="project" value="TreeGrafter"/>
</dbReference>
<dbReference type="EMBL" id="HBUF01351942">
    <property type="protein sequence ID" value="CAG6714564.1"/>
    <property type="molecule type" value="Transcribed_RNA"/>
</dbReference>
<dbReference type="InterPro" id="IPR051422">
    <property type="entry name" value="AlkB_tRNA_MeTrf/Diox"/>
</dbReference>
<feature type="compositionally biased region" description="Pro residues" evidence="3">
    <location>
        <begin position="614"/>
        <end position="629"/>
    </location>
</feature>
<dbReference type="EMBL" id="HBUF01513204">
    <property type="protein sequence ID" value="CAG6747200.1"/>
    <property type="molecule type" value="Transcribed_RNA"/>
</dbReference>
<feature type="compositionally biased region" description="Low complexity" evidence="3">
    <location>
        <begin position="226"/>
        <end position="240"/>
    </location>
</feature>
<dbReference type="InterPro" id="IPR013216">
    <property type="entry name" value="Methyltransf_11"/>
</dbReference>
<dbReference type="PANTHER" id="PTHR13069">
    <property type="entry name" value="ALKYLATED DNA REPAIR PROTEIN ALKB HOMOLOG 8"/>
    <property type="match status" value="1"/>
</dbReference>
<dbReference type="CDD" id="cd02440">
    <property type="entry name" value="AdoMet_MTases"/>
    <property type="match status" value="1"/>
</dbReference>
<feature type="compositionally biased region" description="Acidic residues" evidence="3">
    <location>
        <begin position="383"/>
        <end position="394"/>
    </location>
</feature>
<feature type="compositionally biased region" description="Basic and acidic residues" evidence="3">
    <location>
        <begin position="1121"/>
        <end position="1135"/>
    </location>
</feature>
<evidence type="ECO:0000256" key="2">
    <source>
        <dbReference type="ARBA" id="ARBA00022679"/>
    </source>
</evidence>
<feature type="compositionally biased region" description="Low complexity" evidence="3">
    <location>
        <begin position="1161"/>
        <end position="1176"/>
    </location>
</feature>
<feature type="compositionally biased region" description="Polar residues" evidence="3">
    <location>
        <begin position="1077"/>
        <end position="1087"/>
    </location>
</feature>
<feature type="compositionally biased region" description="Basic and acidic residues" evidence="3">
    <location>
        <begin position="196"/>
        <end position="218"/>
    </location>
</feature>
<evidence type="ECO:0000256" key="1">
    <source>
        <dbReference type="ARBA" id="ARBA00022603"/>
    </source>
</evidence>
<dbReference type="PANTHER" id="PTHR13069:SF37">
    <property type="entry name" value="FIRE DANCER"/>
    <property type="match status" value="1"/>
</dbReference>
<feature type="compositionally biased region" description="Basic and acidic residues" evidence="3">
    <location>
        <begin position="557"/>
        <end position="572"/>
    </location>
</feature>
<dbReference type="GO" id="GO:0005634">
    <property type="term" value="C:nucleus"/>
    <property type="evidence" value="ECO:0007669"/>
    <property type="project" value="TreeGrafter"/>
</dbReference>
<dbReference type="EMBL" id="HBUF01038137">
    <property type="protein sequence ID" value="CAG6617214.1"/>
    <property type="molecule type" value="Transcribed_RNA"/>
</dbReference>
<name>A0A8D8WS37_9HEMI</name>
<feature type="compositionally biased region" description="Basic and acidic residues" evidence="3">
    <location>
        <begin position="952"/>
        <end position="963"/>
    </location>
</feature>
<protein>
    <submittedName>
        <fullName evidence="5">Probable tRNA methyltransferase 9-like protein</fullName>
    </submittedName>
</protein>
<dbReference type="SUPFAM" id="SSF53335">
    <property type="entry name" value="S-adenosyl-L-methionine-dependent methyltransferases"/>
    <property type="match status" value="1"/>
</dbReference>
<dbReference type="GO" id="GO:0005737">
    <property type="term" value="C:cytoplasm"/>
    <property type="evidence" value="ECO:0007669"/>
    <property type="project" value="TreeGrafter"/>
</dbReference>
<accession>A0A8D8WS37</accession>
<dbReference type="Gene3D" id="3.40.50.150">
    <property type="entry name" value="Vaccinia Virus protein VP39"/>
    <property type="match status" value="2"/>
</dbReference>
<feature type="region of interest" description="Disordered" evidence="3">
    <location>
        <begin position="178"/>
        <end position="240"/>
    </location>
</feature>
<proteinExistence type="predicted"/>
<feature type="domain" description="Methyltransferase type 11" evidence="4">
    <location>
        <begin position="60"/>
        <end position="149"/>
    </location>
</feature>
<evidence type="ECO:0000313" key="5">
    <source>
        <dbReference type="EMBL" id="CAG6668390.1"/>
    </source>
</evidence>
<evidence type="ECO:0000256" key="3">
    <source>
        <dbReference type="SAM" id="MobiDB-lite"/>
    </source>
</evidence>
<dbReference type="GO" id="GO:0030488">
    <property type="term" value="P:tRNA methylation"/>
    <property type="evidence" value="ECO:0007669"/>
    <property type="project" value="TreeGrafter"/>
</dbReference>
<dbReference type="EMBL" id="HBUF01038136">
    <property type="protein sequence ID" value="CAG6617211.1"/>
    <property type="molecule type" value="Transcribed_RNA"/>
</dbReference>
<dbReference type="GO" id="GO:0008757">
    <property type="term" value="F:S-adenosylmethionine-dependent methyltransferase activity"/>
    <property type="evidence" value="ECO:0007669"/>
    <property type="project" value="InterPro"/>
</dbReference>
<organism evidence="5">
    <name type="scientific">Cacopsylla melanoneura</name>
    <dbReference type="NCBI Taxonomy" id="428564"/>
    <lineage>
        <taxon>Eukaryota</taxon>
        <taxon>Metazoa</taxon>
        <taxon>Ecdysozoa</taxon>
        <taxon>Arthropoda</taxon>
        <taxon>Hexapoda</taxon>
        <taxon>Insecta</taxon>
        <taxon>Pterygota</taxon>
        <taxon>Neoptera</taxon>
        <taxon>Paraneoptera</taxon>
        <taxon>Hemiptera</taxon>
        <taxon>Sternorrhyncha</taxon>
        <taxon>Psylloidea</taxon>
        <taxon>Psyllidae</taxon>
        <taxon>Psyllinae</taxon>
        <taxon>Cacopsylla</taxon>
    </lineage>
</organism>
<dbReference type="EMBL" id="HBUF01038135">
    <property type="protein sequence ID" value="CAG6617208.1"/>
    <property type="molecule type" value="Transcribed_RNA"/>
</dbReference>
<dbReference type="Pfam" id="PF08241">
    <property type="entry name" value="Methyltransf_11"/>
    <property type="match status" value="1"/>
</dbReference>
<reference evidence="5" key="1">
    <citation type="submission" date="2021-05" db="EMBL/GenBank/DDBJ databases">
        <authorList>
            <person name="Alioto T."/>
            <person name="Alioto T."/>
            <person name="Gomez Garrido J."/>
        </authorList>
    </citation>
    <scope>NUCLEOTIDE SEQUENCE</scope>
</reference>
<feature type="region of interest" description="Disordered" evidence="3">
    <location>
        <begin position="994"/>
        <end position="1109"/>
    </location>
</feature>
<feature type="region of interest" description="Disordered" evidence="3">
    <location>
        <begin position="1121"/>
        <end position="1176"/>
    </location>
</feature>
<dbReference type="EMBL" id="HBUF01351946">
    <property type="protein sequence ID" value="CAG6714574.1"/>
    <property type="molecule type" value="Transcribed_RNA"/>
</dbReference>
<feature type="region of interest" description="Disordered" evidence="3">
    <location>
        <begin position="362"/>
        <end position="394"/>
    </location>
</feature>
<dbReference type="InterPro" id="IPR029063">
    <property type="entry name" value="SAM-dependent_MTases_sf"/>
</dbReference>
<dbReference type="EMBL" id="HBUF01218685">
    <property type="protein sequence ID" value="CAG6668392.1"/>
    <property type="molecule type" value="Transcribed_RNA"/>
</dbReference>
<dbReference type="GO" id="GO:0000049">
    <property type="term" value="F:tRNA binding"/>
    <property type="evidence" value="ECO:0007669"/>
    <property type="project" value="TreeGrafter"/>
</dbReference>
<keyword evidence="2 5" id="KW-0808">Transferase</keyword>
<dbReference type="EMBL" id="HBUF01351943">
    <property type="protein sequence ID" value="CAG6714566.1"/>
    <property type="molecule type" value="Transcribed_RNA"/>
</dbReference>
<dbReference type="EMBL" id="HBUF01513203">
    <property type="protein sequence ID" value="CAG6747198.1"/>
    <property type="molecule type" value="Transcribed_RNA"/>
</dbReference>
<feature type="compositionally biased region" description="Polar residues" evidence="3">
    <location>
        <begin position="1060"/>
        <end position="1070"/>
    </location>
</feature>
<sequence>MSLEGGEREARNIDIETAYVHQAYQQISGLADLESDQPDRAWPKVRTFLEALEPGSMVCDVGCGNGKYLNLNPSVFKIGVDRCCKLTELAREKKNEILLCDNLNLPFRDESFDAVLSIAVIHHFTTTERRVVALQELTRVLRIGGRIIISVWAMEQKNRKFKSQDVLVPWHRPKNLSIPSLDTHTTSEEENSQYNSDKETSSCIRKERKESRRSSEANKRRRKSFHPFPSSPSSSSLSSPNESCYSFVRKALQKLAGSKKINRHRPWFLESWNSITRPPRRYDPDGCEDNQESIQDIPIELRRLEDEPNPTLALSKRQNFATTHQRSDVTIKSKSLTDIPTIEVTPIVRSRSSVPALEFSVESKESTSSSLKPKLVKQKQNIDNDDEDMEAEEEGDMRDLVKALPDFKVSGPGTRNRGNVFKQSSMNEELMSTERLREKERVRQNIQKQASLNEELIYRRNRTLDSLRDTLFSANTAKRFQLLKTGLTEKLKNSTTNIEKVAGASLKNGFVRMLQGWKSADMSAPIPQPPPSHHNPTTSSSFAQSTSLVKIRAQSVDGERRKSREDGSDSSKDSSLQSDTSVDSEDSFASVIFIPKADPLSSTTSPTLQSAPASPQPTSPKMKFPPPTSPKFKQPLMSPKYKQPLLQGTSAPVSPITKHFVPTSSSRPFLNSSVYKCRTSLPETELLPMSDLKIPLPKSAITGSTEPRVDICEGTESLKSKVIEDEKQTPPIEEKPKVAAGLPTTKDISTKLSFPLIKRLVSSEPMPKLMNIELFNPEIDDVDSDSSGVSSPDSIGSVISVVNEDVVAQTLPLQPAEVSTSAASSASPVCLPVSPNRQLLEAAADVASSLEEAVEVVIKHVAPPPIPPPPMILLDDTDNKRKHLVEFAEKLSDKLQVEADKSKEEEKSTLPELHRIDSFSYFDEDFTSPKSEITVVRNEEEWSAAAAADLTKVKKDVKDHQSDTESDSSWADSRRNTILSHKIELLAGSDVDRRPSISVETIEPTLSVESGDASSSDESRRGDQSLKPGLSLESDTGDGSDRTFSGSDVSRAGDSRRDTISTVTSGSQISLLRPGTSLESNDTNSSDSSRKVAKTPSTASFTSDSRWSDCSKDTRFADRRMARCDGRSSSEESSRRPPMLVRQRASIQEPPEVLTTAESVETSLSGSTSQESSLSETGGSITYHRYYHVFREGELDQLIERYVENLHVISSYYDHANWCVVAEKVHVWTI</sequence>
<feature type="region of interest" description="Disordered" evidence="3">
    <location>
        <begin position="952"/>
        <end position="972"/>
    </location>
</feature>
<dbReference type="AlphaFoldDB" id="A0A8D8WS37"/>
<dbReference type="EMBL" id="HBUF01351945">
    <property type="protein sequence ID" value="CAG6714571.1"/>
    <property type="molecule type" value="Transcribed_RNA"/>
</dbReference>
<dbReference type="EMBL" id="HBUF01218684">
    <property type="protein sequence ID" value="CAG6668390.1"/>
    <property type="molecule type" value="Transcribed_RNA"/>
</dbReference>
<dbReference type="FunFam" id="3.40.50.150:FF:000195">
    <property type="entry name" value="Methyltransferase domain containing protein"/>
    <property type="match status" value="1"/>
</dbReference>
<feature type="compositionally biased region" description="Low complexity" evidence="3">
    <location>
        <begin position="599"/>
        <end position="613"/>
    </location>
</feature>
<dbReference type="EMBL" id="HBUF01218687">
    <property type="protein sequence ID" value="CAG6668396.1"/>
    <property type="molecule type" value="Transcribed_RNA"/>
</dbReference>